<evidence type="ECO:0000313" key="2">
    <source>
        <dbReference type="Proteomes" id="UP000184694"/>
    </source>
</evidence>
<protein>
    <submittedName>
        <fullName evidence="1">Uncharacterized protein</fullName>
    </submittedName>
</protein>
<proteinExistence type="predicted"/>
<dbReference type="OrthoDB" id="5464418at2"/>
<sequence length="577" mass="68154">MPKHWKDAFRECGLPWKDTFSFSEPISITNLSELKDFLDAVQITQCLLRPFFEKEDYPLVERGELLPSFESDFFEYKDLPGFSLVAFERELQYFSEIFQFDILHSLMDVTFKADGYACPLESCTIEQNVETIQNRIPRKFHELFKEEFGKVDTSVLDYYPQLLPYILEMDRAHVLALDSSGFFHLAGVYGSFPSDLDPEIKRFGLRAKKFEVGNHKKYEQNRLFVYHYLMELYGFTICSERRTSSALFSRRLHKAGEKFMVRVLGQTDRVITTISSTSTKRRYPTVEKIALVQVDEDQSEVIRRLEEGGFFVDRKRHVVILRVTYTQHKFNPENVRQERALSVTKQEVIHPITGRSIDDLNIIKDTTNMILRLNDIVRGEYIGHITYKRIELVENTDTEEKRLKFLYSWLSKHQRRIISYSDEFYANVVRVLEGYLYDAEKEEAFDSYKALYHDVQFRYNYIEQARKIMVLERLKKRKIKGEKIPYAEMLEQSVDILQELRFDITTYFEELVASMISITEAILNDRYLCRNYITKRDDDLSEYGLGIKKEYGKLVSLLDDIKAIRKARNKSIEGFDL</sequence>
<accession>A0A1N6E273</accession>
<organism evidence="1 2">
    <name type="scientific">Halodesulfovibrio marinisediminis DSM 17456</name>
    <dbReference type="NCBI Taxonomy" id="1121457"/>
    <lineage>
        <taxon>Bacteria</taxon>
        <taxon>Pseudomonadati</taxon>
        <taxon>Thermodesulfobacteriota</taxon>
        <taxon>Desulfovibrionia</taxon>
        <taxon>Desulfovibrionales</taxon>
        <taxon>Desulfovibrionaceae</taxon>
        <taxon>Halodesulfovibrio</taxon>
    </lineage>
</organism>
<dbReference type="Proteomes" id="UP000184694">
    <property type="component" value="Unassembled WGS sequence"/>
</dbReference>
<dbReference type="RefSeq" id="WP_074215501.1">
    <property type="nucleotide sequence ID" value="NZ_FSRG01000003.1"/>
</dbReference>
<evidence type="ECO:0000313" key="1">
    <source>
        <dbReference type="EMBL" id="SIN77067.1"/>
    </source>
</evidence>
<gene>
    <name evidence="1" type="ORF">SAMN02745161_0649</name>
</gene>
<name>A0A1N6E273_9BACT</name>
<reference evidence="2" key="1">
    <citation type="submission" date="2016-11" db="EMBL/GenBank/DDBJ databases">
        <authorList>
            <person name="Varghese N."/>
            <person name="Submissions S."/>
        </authorList>
    </citation>
    <scope>NUCLEOTIDE SEQUENCE [LARGE SCALE GENOMIC DNA]</scope>
    <source>
        <strain evidence="2">DSM 17456</strain>
    </source>
</reference>
<dbReference type="EMBL" id="FSRG01000003">
    <property type="protein sequence ID" value="SIN77067.1"/>
    <property type="molecule type" value="Genomic_DNA"/>
</dbReference>
<dbReference type="STRING" id="1121457.SAMN02745161_0649"/>
<dbReference type="AlphaFoldDB" id="A0A1N6E273"/>
<keyword evidence="2" id="KW-1185">Reference proteome</keyword>